<name>A0A9P3PX68_LYOSH</name>
<gene>
    <name evidence="1" type="ORF">LshimejAT787_1800070</name>
</gene>
<keyword evidence="2" id="KW-1185">Reference proteome</keyword>
<sequence>MEGSVPNATPEAMEQEVQRYSTFPLYPTAFILACNVVPEITGETSDIQSHFQTSSVSAGGSVGHGAFTVSSQSAHRHILRFLLRGDG</sequence>
<reference evidence="1" key="1">
    <citation type="submission" date="2022-07" db="EMBL/GenBank/DDBJ databases">
        <title>The genome of Lyophyllum shimeji provides insight into the initial evolution of ectomycorrhizal fungal genome.</title>
        <authorList>
            <person name="Kobayashi Y."/>
            <person name="Shibata T."/>
            <person name="Hirakawa H."/>
            <person name="Shigenobu S."/>
            <person name="Nishiyama T."/>
            <person name="Yamada A."/>
            <person name="Hasebe M."/>
            <person name="Kawaguchi M."/>
        </authorList>
    </citation>
    <scope>NUCLEOTIDE SEQUENCE</scope>
    <source>
        <strain evidence="1">AT787</strain>
    </source>
</reference>
<dbReference type="EMBL" id="BRPK01000018">
    <property type="protein sequence ID" value="GLB44670.1"/>
    <property type="molecule type" value="Genomic_DNA"/>
</dbReference>
<protein>
    <submittedName>
        <fullName evidence="1">Uncharacterized protein</fullName>
    </submittedName>
</protein>
<dbReference type="Proteomes" id="UP001063166">
    <property type="component" value="Unassembled WGS sequence"/>
</dbReference>
<dbReference type="OrthoDB" id="3261350at2759"/>
<dbReference type="AlphaFoldDB" id="A0A9P3PX68"/>
<evidence type="ECO:0000313" key="1">
    <source>
        <dbReference type="EMBL" id="GLB44670.1"/>
    </source>
</evidence>
<organism evidence="1 2">
    <name type="scientific">Lyophyllum shimeji</name>
    <name type="common">Hon-shimeji</name>
    <name type="synonym">Tricholoma shimeji</name>
    <dbReference type="NCBI Taxonomy" id="47721"/>
    <lineage>
        <taxon>Eukaryota</taxon>
        <taxon>Fungi</taxon>
        <taxon>Dikarya</taxon>
        <taxon>Basidiomycota</taxon>
        <taxon>Agaricomycotina</taxon>
        <taxon>Agaricomycetes</taxon>
        <taxon>Agaricomycetidae</taxon>
        <taxon>Agaricales</taxon>
        <taxon>Tricholomatineae</taxon>
        <taxon>Lyophyllaceae</taxon>
        <taxon>Lyophyllum</taxon>
    </lineage>
</organism>
<accession>A0A9P3PX68</accession>
<proteinExistence type="predicted"/>
<comment type="caution">
    <text evidence="1">The sequence shown here is derived from an EMBL/GenBank/DDBJ whole genome shotgun (WGS) entry which is preliminary data.</text>
</comment>
<evidence type="ECO:0000313" key="2">
    <source>
        <dbReference type="Proteomes" id="UP001063166"/>
    </source>
</evidence>